<accession>A0A7C1HWS5</accession>
<comment type="caution">
    <text evidence="2">The sequence shown here is derived from an EMBL/GenBank/DDBJ whole genome shotgun (WGS) entry which is preliminary data.</text>
</comment>
<evidence type="ECO:0000256" key="1">
    <source>
        <dbReference type="SAM" id="Phobius"/>
    </source>
</evidence>
<evidence type="ECO:0000313" key="2">
    <source>
        <dbReference type="EMBL" id="HDQ88579.1"/>
    </source>
</evidence>
<name>A0A7C1HWS5_UNCKA</name>
<keyword evidence="1" id="KW-0812">Transmembrane</keyword>
<dbReference type="Proteomes" id="UP000886066">
    <property type="component" value="Unassembled WGS sequence"/>
</dbReference>
<keyword evidence="1" id="KW-1133">Transmembrane helix</keyword>
<proteinExistence type="predicted"/>
<feature type="transmembrane region" description="Helical" evidence="1">
    <location>
        <begin position="75"/>
        <end position="94"/>
    </location>
</feature>
<gene>
    <name evidence="2" type="ORF">ENN92_00300</name>
</gene>
<sequence>MLTIPKLLKEKYVTQNFHIIASSIFFILFSYVIILFLKSTLYNGWRHVFYLFSPLNILAIAFLEYIRTKRSIKSYHIAVLISYVTLIPTMLWGIKSHPHQYVYFNNLAGENWENKWEMDYWGLSGKQLLEFILNTDKEQNITICDLEYENTRRNLLLVEEQLKKRITWDCSAFQDKQEEAPQVARLPKYFFVYESRFIPKVVKENYREIHTINVNKQKISYILQLKSK</sequence>
<protein>
    <submittedName>
        <fullName evidence="2">Uncharacterized protein</fullName>
    </submittedName>
</protein>
<organism evidence="2">
    <name type="scientific">candidate division WWE3 bacterium</name>
    <dbReference type="NCBI Taxonomy" id="2053526"/>
    <lineage>
        <taxon>Bacteria</taxon>
        <taxon>Katanobacteria</taxon>
    </lineage>
</organism>
<reference evidence="2" key="1">
    <citation type="journal article" date="2020" name="mSystems">
        <title>Genome- and Community-Level Interaction Insights into Carbon Utilization and Element Cycling Functions of Hydrothermarchaeota in Hydrothermal Sediment.</title>
        <authorList>
            <person name="Zhou Z."/>
            <person name="Liu Y."/>
            <person name="Xu W."/>
            <person name="Pan J."/>
            <person name="Luo Z.H."/>
            <person name="Li M."/>
        </authorList>
    </citation>
    <scope>NUCLEOTIDE SEQUENCE [LARGE SCALE GENOMIC DNA]</scope>
    <source>
        <strain evidence="2">SpSt-1219</strain>
    </source>
</reference>
<dbReference type="EMBL" id="DSDM01000017">
    <property type="protein sequence ID" value="HDQ88579.1"/>
    <property type="molecule type" value="Genomic_DNA"/>
</dbReference>
<feature type="transmembrane region" description="Helical" evidence="1">
    <location>
        <begin position="12"/>
        <end position="36"/>
    </location>
</feature>
<feature type="transmembrane region" description="Helical" evidence="1">
    <location>
        <begin position="48"/>
        <end position="66"/>
    </location>
</feature>
<keyword evidence="1" id="KW-0472">Membrane</keyword>
<dbReference type="AlphaFoldDB" id="A0A7C1HWS5"/>